<dbReference type="AlphaFoldDB" id="A0A2V0RHY3"/>
<sequence length="98" mass="11528">MPQPPKRKYGKVSRNSYRYGYNQGYDEGFQAGVKSEIEKQQTKKQKLGLKIEREDDFLFVMRVLAHNDENPKLFDFHDDTPEDVQVRVVQNHLRSAAK</sequence>
<evidence type="ECO:0000313" key="1">
    <source>
        <dbReference type="EMBL" id="GBH22178.1"/>
    </source>
</evidence>
<name>A0A2V0RHY3_9ZZZZ</name>
<accession>A0A2V0RHY3</accession>
<proteinExistence type="predicted"/>
<reference evidence="1" key="1">
    <citation type="submission" date="2017-04" db="EMBL/GenBank/DDBJ databases">
        <title>Unveiling RNA virosphere associated with marine microorganisms.</title>
        <authorList>
            <person name="Urayama S."/>
            <person name="Takaki Y."/>
            <person name="Nishi S."/>
            <person name="Yoshida Y."/>
            <person name="Deguchi S."/>
            <person name="Takai K."/>
            <person name="Nunoura T."/>
        </authorList>
    </citation>
    <scope>NUCLEOTIDE SEQUENCE</scope>
</reference>
<protein>
    <submittedName>
        <fullName evidence="1">Uncharacterized protein</fullName>
    </submittedName>
</protein>
<comment type="caution">
    <text evidence="1">The sequence shown here is derived from an EMBL/GenBank/DDBJ whole genome shotgun (WGS) entry which is preliminary data.</text>
</comment>
<organism evidence="1">
    <name type="scientific">viral metagenome</name>
    <dbReference type="NCBI Taxonomy" id="1070528"/>
    <lineage>
        <taxon>unclassified sequences</taxon>
        <taxon>metagenomes</taxon>
        <taxon>organismal metagenomes</taxon>
    </lineage>
</organism>
<dbReference type="EMBL" id="BDQA01000737">
    <property type="protein sequence ID" value="GBH22178.1"/>
    <property type="molecule type" value="Genomic_RNA"/>
</dbReference>